<dbReference type="EMBL" id="JAJOMB010000003">
    <property type="protein sequence ID" value="MCD5310485.1"/>
    <property type="molecule type" value="Genomic_DNA"/>
</dbReference>
<dbReference type="AlphaFoldDB" id="A0A9X1NB58"/>
<sequence>MTDSRPELDSSESLRAALLGAAVQQDLDLGEVVLEPDVQVPYAGVTSLLAEREPFWVALLWPEQGLFSYEGWGQGIELLTDDTDDLAEVARIAAGWRRGLPLREIQQTAPSLQISELAEAHERGPAHVVDLRWRNLLTGLQKDTVSADPGIRARGQDALPLAEAAAAEPQLRQLSPYLSHYTLHFSRCTGQPPTADVPFVVPLGEDYEVRGNWTIDRFQTLGRATTAQQAVALVLNHLPPRCGPAVSGTSETFAG</sequence>
<dbReference type="Pfam" id="PF19692">
    <property type="entry name" value="DUF6193"/>
    <property type="match status" value="1"/>
</dbReference>
<keyword evidence="2" id="KW-1185">Reference proteome</keyword>
<dbReference type="InterPro" id="IPR045682">
    <property type="entry name" value="DUF6193"/>
</dbReference>
<dbReference type="RefSeq" id="WP_231439426.1">
    <property type="nucleotide sequence ID" value="NZ_JAJOMB010000003.1"/>
</dbReference>
<proteinExistence type="predicted"/>
<comment type="caution">
    <text evidence="1">The sequence shown here is derived from an EMBL/GenBank/DDBJ whole genome shotgun (WGS) entry which is preliminary data.</text>
</comment>
<accession>A0A9X1NB58</accession>
<evidence type="ECO:0000313" key="2">
    <source>
        <dbReference type="Proteomes" id="UP001138997"/>
    </source>
</evidence>
<organism evidence="1 2">
    <name type="scientific">Kineosporia babensis</name>
    <dbReference type="NCBI Taxonomy" id="499548"/>
    <lineage>
        <taxon>Bacteria</taxon>
        <taxon>Bacillati</taxon>
        <taxon>Actinomycetota</taxon>
        <taxon>Actinomycetes</taxon>
        <taxon>Kineosporiales</taxon>
        <taxon>Kineosporiaceae</taxon>
        <taxon>Kineosporia</taxon>
    </lineage>
</organism>
<evidence type="ECO:0000313" key="1">
    <source>
        <dbReference type="EMBL" id="MCD5310485.1"/>
    </source>
</evidence>
<reference evidence="1" key="1">
    <citation type="submission" date="2021-11" db="EMBL/GenBank/DDBJ databases">
        <title>Streptomyces corallinus and Kineosporia corallina sp. nov., two new coral-derived marine actinobacteria.</title>
        <authorList>
            <person name="Buangrab K."/>
            <person name="Sutthacheep M."/>
            <person name="Yeemin T."/>
            <person name="Harunari E."/>
            <person name="Igarashi Y."/>
            <person name="Sripreechasak P."/>
            <person name="Kanchanasin P."/>
            <person name="Tanasupawat S."/>
            <person name="Phongsopitanun W."/>
        </authorList>
    </citation>
    <scope>NUCLEOTIDE SEQUENCE</scope>
    <source>
        <strain evidence="1">JCM 31032</strain>
    </source>
</reference>
<name>A0A9X1NB58_9ACTN</name>
<gene>
    <name evidence="1" type="ORF">LR394_06230</name>
</gene>
<protein>
    <submittedName>
        <fullName evidence="1">DUF6193 family natural product biosynthesis protein</fullName>
    </submittedName>
</protein>
<dbReference type="Proteomes" id="UP001138997">
    <property type="component" value="Unassembled WGS sequence"/>
</dbReference>